<feature type="region of interest" description="Disordered" evidence="1">
    <location>
        <begin position="255"/>
        <end position="304"/>
    </location>
</feature>
<name>A0A450WGA4_9GAMM</name>
<evidence type="ECO:0000313" key="3">
    <source>
        <dbReference type="EMBL" id="VFJ64954.1"/>
    </source>
</evidence>
<feature type="domain" description="PD-(D/E)XK endonuclease-like" evidence="2">
    <location>
        <begin position="804"/>
        <end position="1109"/>
    </location>
</feature>
<evidence type="ECO:0000259" key="2">
    <source>
        <dbReference type="Pfam" id="PF12705"/>
    </source>
</evidence>
<feature type="region of interest" description="Disordered" evidence="1">
    <location>
        <begin position="519"/>
        <end position="548"/>
    </location>
</feature>
<dbReference type="InterPro" id="IPR019925">
    <property type="entry name" value="DNA_repair_protein_predicted"/>
</dbReference>
<dbReference type="AlphaFoldDB" id="A0A450WGA4"/>
<feature type="compositionally biased region" description="Low complexity" evidence="1">
    <location>
        <begin position="527"/>
        <end position="537"/>
    </location>
</feature>
<gene>
    <name evidence="4" type="ORF">BECKFM1743A_GA0114220_104101</name>
    <name evidence="5" type="ORF">BECKFM1743B_GA0114221_104021</name>
    <name evidence="3" type="ORF">BECKFM1743C_GA0114222_103812</name>
</gene>
<sequence>MENLSSNHPSEVSITVNQRLARALTDAFTAARLAEGVLCWETPDIFALSSWLQRTWEAYTHGLGSDGPAGSAFAGAGIDDDTDAKTDAGTGGEFADAVPGGVREPEARRRVLLGPFQEHALWDRIIREMAAPEEGLLLQVGQAAQHAMVAWARIKGWRVSDSEYQETLDDDAEMFSRWARVFVRLCREQAWIDPGSALDALIAAIRGGEIGVPERVTFVGFDELTPQQQDLLAALEGRGTLCRVRDALSVPGPEAVSPGEVFGPALGKAQARPAGEPNPAEGPDTSLAGEPGRSPVGGPSPGGGVRVALANEEKELEAAARWARALIEDGAPGPIGIVIPELTRMRPAVLRVFDDILRPEAKWFDAPVSPRPFNISLGEPLAKVPLVRDALLALELADGGRHPVSAFSHFLLSPYFADADVIAGADAIAEVGAESELMARVRFDVWLRAAGEPWLTFDTFSHYLASWSEGSRSDASPGKDPARNDGDQNDRERNDPQDEPECVELESLLASEEAVEVGAHGREGAARRAGPARADGACDPRPSGEPILASRHRDAPRFRAGLLRAISVLGEAPDPQMPSDWARTFARWLGELGWPGERSPDSHEYQAIAVFYELLGEFAGLNPVLGNCSFPVALSWLGQVADGRIFQPKSVPAPVQILGVREAAGLSFSHLWILGLHADAWPAPPRPNPFLPIRLQRRAGMPQVDPEVELARARRATARLLASAGRVVVSYPKTGADLPRAPSPLITWLPEIDLPMLAQSDPLGLGMGHENRESLLDEQGPPLEFDGPAGKKRKGGTRIWQDQARCPFRAFAVHRLGATGLDVPTVGLDYALRGVMVHRALEAIWRELRNWKRLTAMDDDTLGSKIAMAVNRTLVVATKQRPETLRGRLREIERTRLEALLEEWLALEKERPPFTVIAPERGRVIPFADLLPPDDRQQGVDESVAHHRRDLPCAALSIRPDRVDRIEVGGEAGRSPRGNGQGASEQYLLFDYKTGNGAMGDWFGERPTSPQLPLYAVVEKSDGIGFAFVRRGEMRFEGIAALPDLAPGIETPDKTRIKAAKAFPDWYGLRDTWHRTLVSLAESFARGDARVDPESPESCRYCELHAFCRKFEG</sequence>
<feature type="region of interest" description="Disordered" evidence="1">
    <location>
        <begin position="468"/>
        <end position="501"/>
    </location>
</feature>
<dbReference type="Pfam" id="PF12705">
    <property type="entry name" value="PDDEXK_1"/>
    <property type="match status" value="1"/>
</dbReference>
<dbReference type="EMBL" id="CAADFA010000381">
    <property type="protein sequence ID" value="VFJ64954.1"/>
    <property type="molecule type" value="Genomic_DNA"/>
</dbReference>
<dbReference type="EMBL" id="CAADFL010000402">
    <property type="protein sequence ID" value="VFK16080.1"/>
    <property type="molecule type" value="Genomic_DNA"/>
</dbReference>
<reference evidence="5" key="1">
    <citation type="submission" date="2019-02" db="EMBL/GenBank/DDBJ databases">
        <authorList>
            <person name="Gruber-Vodicka R. H."/>
            <person name="Seah K. B. B."/>
        </authorList>
    </citation>
    <scope>NUCLEOTIDE SEQUENCE</scope>
    <source>
        <strain evidence="4">BECK_BZ163</strain>
        <strain evidence="5">BECK_BZ164</strain>
        <strain evidence="3">BECK_BZ165</strain>
    </source>
</reference>
<evidence type="ECO:0000313" key="4">
    <source>
        <dbReference type="EMBL" id="VFJ66385.1"/>
    </source>
</evidence>
<dbReference type="Gene3D" id="3.40.50.300">
    <property type="entry name" value="P-loop containing nucleotide triphosphate hydrolases"/>
    <property type="match status" value="1"/>
</dbReference>
<accession>A0A450WGA4</accession>
<protein>
    <submittedName>
        <fullName evidence="5">Probable DNA repair protein</fullName>
    </submittedName>
</protein>
<organism evidence="5">
    <name type="scientific">Candidatus Kentrum sp. FM</name>
    <dbReference type="NCBI Taxonomy" id="2126340"/>
    <lineage>
        <taxon>Bacteria</taxon>
        <taxon>Pseudomonadati</taxon>
        <taxon>Pseudomonadota</taxon>
        <taxon>Gammaproteobacteria</taxon>
        <taxon>Candidatus Kentrum</taxon>
    </lineage>
</organism>
<dbReference type="SUPFAM" id="SSF52540">
    <property type="entry name" value="P-loop containing nucleoside triphosphate hydrolases"/>
    <property type="match status" value="1"/>
</dbReference>
<feature type="region of interest" description="Disordered" evidence="1">
    <location>
        <begin position="777"/>
        <end position="797"/>
    </location>
</feature>
<dbReference type="InterPro" id="IPR038726">
    <property type="entry name" value="PDDEXK_AddAB-type"/>
</dbReference>
<evidence type="ECO:0000313" key="5">
    <source>
        <dbReference type="EMBL" id="VFK16080.1"/>
    </source>
</evidence>
<proteinExistence type="predicted"/>
<evidence type="ECO:0000256" key="1">
    <source>
        <dbReference type="SAM" id="MobiDB-lite"/>
    </source>
</evidence>
<feature type="compositionally biased region" description="Basic and acidic residues" evidence="1">
    <location>
        <begin position="480"/>
        <end position="496"/>
    </location>
</feature>
<dbReference type="InterPro" id="IPR027417">
    <property type="entry name" value="P-loop_NTPase"/>
</dbReference>
<dbReference type="EMBL" id="CAADEZ010000410">
    <property type="protein sequence ID" value="VFJ66385.1"/>
    <property type="molecule type" value="Genomic_DNA"/>
</dbReference>
<dbReference type="NCBIfam" id="TIGR03623">
    <property type="entry name" value="probable DNA repair protein"/>
    <property type="match status" value="1"/>
</dbReference>